<sequence length="806" mass="92758">MPRFSTLLAISLIALNSNSIAQEANTPQPTDTAESTEQEAPRFPRKLALADGVATIYEPQIDSHQGFRSVDLWTAVKYQSNDEKVDMVGALKIRASITVDFDERLVTVYDREILESYFPELEADDADAFSKQLQSNFNRELQELPLDVLLAYLATENVDEQSVDVSMDPPQIIYSNKPALLVNIDGAPAIRPLQEDSKLGLVVNSSWDLFHHKKSDTYYLLMGRHWLKSKKLEGPWKNTTKLPKEFEELPSDPRFDSIRKAVPGDWIASKEIPQIHVATQPTELIVTEGEPTLEAIDTTPLFFVSNTSHDIIYDNKTQSYYLLTSGRWFTTDKLSGDWEGTTELPDYFLDIPEDHERAHVRASISGTIESRFAVLEAQAPKTAVVARDLEAPETVYMGEPVFDEIENTNVSFATNTEHDVFLIDGSYYLCHNAVWFVGENPQGPWVVADHVPDAIYQIPPSSPSYNVTYVKIDDSTPTHVHCSYTSGYHHSYISWGVVVYGSGYHWHHGWWGWGWGYYDPFYPYPYWGYYPHYPYTYGSASFYNPRTGRYGHGHYTYGPYGGAWAGERYNPRTGRYGSGEMVWDYNSRSYSGRSYNPRNGISTSTRQDFEYHGHNEYESWGKSKVQRGDDWIKSERYSNQDGSRYRFESSKGGQGGRIVTDNGRRGGLYQTGDGDLYASKNGRVYRKTDDGWEKRDGGSWNQLPERDFDRDSITLTDQQRDKLSNREPLDRSQFDRSQFEREQIQRSQIERDRERFNNPSRHNRELRDVQRDSRSRHYGNQRARSFEHSRGNRSFNRSGGGLRRRR</sequence>
<accession>A0A934RYI8</accession>
<feature type="region of interest" description="Disordered" evidence="1">
    <location>
        <begin position="21"/>
        <end position="42"/>
    </location>
</feature>
<keyword evidence="2" id="KW-0732">Signal</keyword>
<organism evidence="3 4">
    <name type="scientific">Pelagicoccus mobilis</name>
    <dbReference type="NCBI Taxonomy" id="415221"/>
    <lineage>
        <taxon>Bacteria</taxon>
        <taxon>Pseudomonadati</taxon>
        <taxon>Verrucomicrobiota</taxon>
        <taxon>Opitutia</taxon>
        <taxon>Puniceicoccales</taxon>
        <taxon>Pelagicoccaceae</taxon>
        <taxon>Pelagicoccus</taxon>
    </lineage>
</organism>
<dbReference type="AlphaFoldDB" id="A0A934RYI8"/>
<gene>
    <name evidence="3" type="ORF">JIN87_12070</name>
</gene>
<dbReference type="Proteomes" id="UP000617628">
    <property type="component" value="Unassembled WGS sequence"/>
</dbReference>
<evidence type="ECO:0008006" key="5">
    <source>
        <dbReference type="Google" id="ProtNLM"/>
    </source>
</evidence>
<feature type="signal peptide" evidence="2">
    <location>
        <begin position="1"/>
        <end position="21"/>
    </location>
</feature>
<feature type="compositionally biased region" description="Basic and acidic residues" evidence="1">
    <location>
        <begin position="688"/>
        <end position="697"/>
    </location>
</feature>
<comment type="caution">
    <text evidence="3">The sequence shown here is derived from an EMBL/GenBank/DDBJ whole genome shotgun (WGS) entry which is preliminary data.</text>
</comment>
<evidence type="ECO:0000256" key="1">
    <source>
        <dbReference type="SAM" id="MobiDB-lite"/>
    </source>
</evidence>
<proteinExistence type="predicted"/>
<feature type="compositionally biased region" description="Polar residues" evidence="1">
    <location>
        <begin position="21"/>
        <end position="35"/>
    </location>
</feature>
<evidence type="ECO:0000256" key="2">
    <source>
        <dbReference type="SAM" id="SignalP"/>
    </source>
</evidence>
<reference evidence="3" key="1">
    <citation type="submission" date="2021-01" db="EMBL/GenBank/DDBJ databases">
        <title>Modified the classification status of verrucomicrobia.</title>
        <authorList>
            <person name="Feng X."/>
        </authorList>
    </citation>
    <scope>NUCLEOTIDE SEQUENCE</scope>
    <source>
        <strain evidence="3">KCTC 13126</strain>
    </source>
</reference>
<feature type="compositionally biased region" description="Basic and acidic residues" evidence="1">
    <location>
        <begin position="704"/>
        <end position="775"/>
    </location>
</feature>
<feature type="chain" id="PRO_5036874495" description="Carbohydrate-binding family V/XII" evidence="2">
    <location>
        <begin position="22"/>
        <end position="806"/>
    </location>
</feature>
<feature type="region of interest" description="Disordered" evidence="1">
    <location>
        <begin position="642"/>
        <end position="676"/>
    </location>
</feature>
<dbReference type="RefSeq" id="WP_200355818.1">
    <property type="nucleotide sequence ID" value="NZ_JAENIL010000020.1"/>
</dbReference>
<evidence type="ECO:0000313" key="4">
    <source>
        <dbReference type="Proteomes" id="UP000617628"/>
    </source>
</evidence>
<dbReference type="EMBL" id="JAENIL010000020">
    <property type="protein sequence ID" value="MBK1877604.1"/>
    <property type="molecule type" value="Genomic_DNA"/>
</dbReference>
<protein>
    <recommendedName>
        <fullName evidence="5">Carbohydrate-binding family V/XII</fullName>
    </recommendedName>
</protein>
<feature type="region of interest" description="Disordered" evidence="1">
    <location>
        <begin position="688"/>
        <end position="806"/>
    </location>
</feature>
<keyword evidence="4" id="KW-1185">Reference proteome</keyword>
<evidence type="ECO:0000313" key="3">
    <source>
        <dbReference type="EMBL" id="MBK1877604.1"/>
    </source>
</evidence>
<name>A0A934RYI8_9BACT</name>